<feature type="region of interest" description="Disordered" evidence="1">
    <location>
        <begin position="192"/>
        <end position="211"/>
    </location>
</feature>
<proteinExistence type="predicted"/>
<accession>A0ABV1AH86</accession>
<evidence type="ECO:0008006" key="4">
    <source>
        <dbReference type="Google" id="ProtNLM"/>
    </source>
</evidence>
<dbReference type="Gene3D" id="3.40.190.10">
    <property type="entry name" value="Periplasmic binding protein-like II"/>
    <property type="match status" value="1"/>
</dbReference>
<protein>
    <recommendedName>
        <fullName evidence="4">Extracellular solute-binding protein</fullName>
    </recommendedName>
</protein>
<evidence type="ECO:0000256" key="1">
    <source>
        <dbReference type="SAM" id="MobiDB-lite"/>
    </source>
</evidence>
<evidence type="ECO:0000313" key="2">
    <source>
        <dbReference type="EMBL" id="MEQ2357505.1"/>
    </source>
</evidence>
<comment type="caution">
    <text evidence="2">The sequence shown here is derived from an EMBL/GenBank/DDBJ whole genome shotgun (WGS) entry which is preliminary data.</text>
</comment>
<dbReference type="Proteomes" id="UP001446032">
    <property type="component" value="Unassembled WGS sequence"/>
</dbReference>
<dbReference type="RefSeq" id="WP_147399651.1">
    <property type="nucleotide sequence ID" value="NZ_JBBMEI010000008.1"/>
</dbReference>
<gene>
    <name evidence="2" type="ORF">WMO75_03960</name>
</gene>
<keyword evidence="3" id="KW-1185">Reference proteome</keyword>
<name>A0ABV1AH86_9FIRM</name>
<sequence length="211" mass="23234">MAMMAGILSGCGGSIGKSSEPVTLTVWTYYNGEQLDAFNALVDSFNDTVGKEKGIVVESSSQGSVNDLETNVMAAAEEKVGASDMPAIFSAYADTAYKLDEMGKVVDLSEYLTEDEQTDEPNDGKALFGCDAMANYMLVGAKQLGGSLFEVKDGKMGLNFDKDIVRKLMTDSFYVHNSPCFPYNNHTARNMEKQQEEHNLYESYRNRPPHR</sequence>
<evidence type="ECO:0000313" key="3">
    <source>
        <dbReference type="Proteomes" id="UP001446032"/>
    </source>
</evidence>
<reference evidence="2 3" key="1">
    <citation type="submission" date="2024-03" db="EMBL/GenBank/DDBJ databases">
        <title>Human intestinal bacterial collection.</title>
        <authorList>
            <person name="Pauvert C."/>
            <person name="Hitch T.C.A."/>
            <person name="Clavel T."/>
        </authorList>
    </citation>
    <scope>NUCLEOTIDE SEQUENCE [LARGE SCALE GENOMIC DNA]</scope>
    <source>
        <strain evidence="2 3">CLA-AA-H95</strain>
    </source>
</reference>
<organism evidence="2 3">
    <name type="scientific">Blautia intestinihominis</name>
    <dbReference type="NCBI Taxonomy" id="3133152"/>
    <lineage>
        <taxon>Bacteria</taxon>
        <taxon>Bacillati</taxon>
        <taxon>Bacillota</taxon>
        <taxon>Clostridia</taxon>
        <taxon>Lachnospirales</taxon>
        <taxon>Lachnospiraceae</taxon>
        <taxon>Blautia</taxon>
    </lineage>
</organism>
<dbReference type="EMBL" id="JBBMEI010000008">
    <property type="protein sequence ID" value="MEQ2357505.1"/>
    <property type="molecule type" value="Genomic_DNA"/>
</dbReference>
<dbReference type="SUPFAM" id="SSF53850">
    <property type="entry name" value="Periplasmic binding protein-like II"/>
    <property type="match status" value="1"/>
</dbReference>